<dbReference type="CDD" id="cd04184">
    <property type="entry name" value="GT2_RfbC_Mx_like"/>
    <property type="match status" value="1"/>
</dbReference>
<feature type="domain" description="Glycosyltransferase 2-like" evidence="1">
    <location>
        <begin position="433"/>
        <end position="604"/>
    </location>
</feature>
<dbReference type="PANTHER" id="PTHR43685:SF2">
    <property type="entry name" value="GLYCOSYLTRANSFERASE 2-LIKE DOMAIN-CONTAINING PROTEIN"/>
    <property type="match status" value="1"/>
</dbReference>
<dbReference type="Gene3D" id="3.90.550.10">
    <property type="entry name" value="Spore Coat Polysaccharide Biosynthesis Protein SpsA, Chain A"/>
    <property type="match status" value="2"/>
</dbReference>
<dbReference type="GO" id="GO:0016740">
    <property type="term" value="F:transferase activity"/>
    <property type="evidence" value="ECO:0007669"/>
    <property type="project" value="UniProtKB-KW"/>
</dbReference>
<dbReference type="Pfam" id="PF00535">
    <property type="entry name" value="Glycos_transf_2"/>
    <property type="match status" value="2"/>
</dbReference>
<gene>
    <name evidence="2" type="ORF">MFUM_0298</name>
</gene>
<sequence>MMMGSVSKAHNVHYVIENPKSAVLFLKDRLLYVSGWFLGPEGKTAKKIIAQSKNSVFEAEIIERPDVEQRYSSREVSIRRDCGFEIFCDLSRGVKYVVIKAQEDSGKWIKLGSFIVIVQKTERKKTIDSYYQHWLELFDSISPKDQEKIKARITKLSIQPLFSVLMPVYNTPEKYLIESIESVRNQIYPHWELCISDDASSDPAIRRILEDYRRKDPRIKVTFRETNGHMSANSNSALELAEGEFIVLLDSDDLLAPHALYMVVEEINRFPEVCILYSDEDKIDEKGKRYSPFFKPDWNPDLFRSQNLISHLGVYRRDVVKKVGGFRIGYEGAQDWDLALRVWEQVGDKAIRHIPYVLYHWRAVSGSTALDINIKPYAAKSARNAIVDHLARKQIKAIVLPAGPYFEYHRILYDIPKPYPKVSLIMLSAFKHSLVKDCIESILFKTDYKNFELLIVVNGPNCTRPEITTYLDHLQKRAQLRVLYDDQNAFNYSKLNNWAAEQVDSNIIGFINDDLEVLHPDWLTELVRQICRPEIAAVGAKLFYPHGTIQHAGVVLLVGGVATHRFSGFSREYSGYFSNALLQQNIGCVTAACMLIKKEVFEEVGKFDENLSIDFGDVDLCCKLISKGYWISWTPYAELIHHESKSRGRQASEHSKKEWIYWREKWGKVINEDPFYNPCLSLECPYALAFPPRRKNPWNQ</sequence>
<protein>
    <submittedName>
        <fullName evidence="2">Glycosyl transferase, family 2</fullName>
    </submittedName>
</protein>
<reference evidence="2" key="1">
    <citation type="submission" date="2023-03" db="EMBL/GenBank/DDBJ databases">
        <authorList>
            <person name="Cremers G."/>
            <person name="Picone N."/>
        </authorList>
    </citation>
    <scope>NUCLEOTIDE SEQUENCE</scope>
    <source>
        <strain evidence="2">Sample_alias</strain>
    </source>
</reference>
<dbReference type="PANTHER" id="PTHR43685">
    <property type="entry name" value="GLYCOSYLTRANSFERASE"/>
    <property type="match status" value="1"/>
</dbReference>
<evidence type="ECO:0000313" key="3">
    <source>
        <dbReference type="Proteomes" id="UP001161497"/>
    </source>
</evidence>
<evidence type="ECO:0000313" key="2">
    <source>
        <dbReference type="EMBL" id="CAI9084695.1"/>
    </source>
</evidence>
<dbReference type="SUPFAM" id="SSF53448">
    <property type="entry name" value="Nucleotide-diphospho-sugar transferases"/>
    <property type="match status" value="2"/>
</dbReference>
<organism evidence="2 3">
    <name type="scientific">Candidatus Methylacidiphilum fumarolicum</name>
    <dbReference type="NCBI Taxonomy" id="591154"/>
    <lineage>
        <taxon>Bacteria</taxon>
        <taxon>Pseudomonadati</taxon>
        <taxon>Verrucomicrobiota</taxon>
        <taxon>Methylacidiphilae</taxon>
        <taxon>Methylacidiphilales</taxon>
        <taxon>Methylacidiphilaceae</taxon>
        <taxon>Methylacidiphilum (ex Ratnadevi et al. 2023)</taxon>
    </lineage>
</organism>
<evidence type="ECO:0000259" key="1">
    <source>
        <dbReference type="Pfam" id="PF00535"/>
    </source>
</evidence>
<proteinExistence type="predicted"/>
<dbReference type="InterPro" id="IPR001173">
    <property type="entry name" value="Glyco_trans_2-like"/>
</dbReference>
<dbReference type="InterPro" id="IPR050834">
    <property type="entry name" value="Glycosyltransf_2"/>
</dbReference>
<dbReference type="InterPro" id="IPR029044">
    <property type="entry name" value="Nucleotide-diphossugar_trans"/>
</dbReference>
<dbReference type="Proteomes" id="UP001161497">
    <property type="component" value="Chromosome"/>
</dbReference>
<accession>A0ABM9IAM2</accession>
<keyword evidence="3" id="KW-1185">Reference proteome</keyword>
<name>A0ABM9IAM2_9BACT</name>
<dbReference type="EMBL" id="OX458932">
    <property type="protein sequence ID" value="CAI9084695.1"/>
    <property type="molecule type" value="Genomic_DNA"/>
</dbReference>
<keyword evidence="2" id="KW-0808">Transferase</keyword>
<feature type="domain" description="Glycosyltransferase 2-like" evidence="1">
    <location>
        <begin position="163"/>
        <end position="323"/>
    </location>
</feature>